<feature type="region of interest" description="Disordered" evidence="4">
    <location>
        <begin position="83"/>
        <end position="109"/>
    </location>
</feature>
<dbReference type="EMBL" id="JAGTJQ010000008">
    <property type="protein sequence ID" value="KAH7026169.1"/>
    <property type="molecule type" value="Genomic_DNA"/>
</dbReference>
<dbReference type="AlphaFoldDB" id="A0A9P9BK18"/>
<dbReference type="PANTHER" id="PTHR47424">
    <property type="entry name" value="REGULATORY PROTEIN GAL4"/>
    <property type="match status" value="1"/>
</dbReference>
<evidence type="ECO:0000256" key="1">
    <source>
        <dbReference type="ARBA" id="ARBA00023015"/>
    </source>
</evidence>
<dbReference type="Proteomes" id="UP000756346">
    <property type="component" value="Unassembled WGS sequence"/>
</dbReference>
<evidence type="ECO:0000256" key="3">
    <source>
        <dbReference type="ARBA" id="ARBA00023242"/>
    </source>
</evidence>
<organism evidence="5 6">
    <name type="scientific">Microdochium trichocladiopsis</name>
    <dbReference type="NCBI Taxonomy" id="1682393"/>
    <lineage>
        <taxon>Eukaryota</taxon>
        <taxon>Fungi</taxon>
        <taxon>Dikarya</taxon>
        <taxon>Ascomycota</taxon>
        <taxon>Pezizomycotina</taxon>
        <taxon>Sordariomycetes</taxon>
        <taxon>Xylariomycetidae</taxon>
        <taxon>Xylariales</taxon>
        <taxon>Microdochiaceae</taxon>
        <taxon>Microdochium</taxon>
    </lineage>
</organism>
<dbReference type="CDD" id="cd12148">
    <property type="entry name" value="fungal_TF_MHR"/>
    <property type="match status" value="1"/>
</dbReference>
<dbReference type="RefSeq" id="XP_046009386.1">
    <property type="nucleotide sequence ID" value="XM_046159195.1"/>
</dbReference>
<name>A0A9P9BK18_9PEZI</name>
<dbReference type="GO" id="GO:0000981">
    <property type="term" value="F:DNA-binding transcription factor activity, RNA polymerase II-specific"/>
    <property type="evidence" value="ECO:0007669"/>
    <property type="project" value="TreeGrafter"/>
</dbReference>
<proteinExistence type="predicted"/>
<dbReference type="GO" id="GO:0005634">
    <property type="term" value="C:nucleus"/>
    <property type="evidence" value="ECO:0007669"/>
    <property type="project" value="TreeGrafter"/>
</dbReference>
<evidence type="ECO:0000313" key="6">
    <source>
        <dbReference type="Proteomes" id="UP000756346"/>
    </source>
</evidence>
<reference evidence="5" key="1">
    <citation type="journal article" date="2021" name="Nat. Commun.">
        <title>Genetic determinants of endophytism in the Arabidopsis root mycobiome.</title>
        <authorList>
            <person name="Mesny F."/>
            <person name="Miyauchi S."/>
            <person name="Thiergart T."/>
            <person name="Pickel B."/>
            <person name="Atanasova L."/>
            <person name="Karlsson M."/>
            <person name="Huettel B."/>
            <person name="Barry K.W."/>
            <person name="Haridas S."/>
            <person name="Chen C."/>
            <person name="Bauer D."/>
            <person name="Andreopoulos W."/>
            <person name="Pangilinan J."/>
            <person name="LaButti K."/>
            <person name="Riley R."/>
            <person name="Lipzen A."/>
            <person name="Clum A."/>
            <person name="Drula E."/>
            <person name="Henrissat B."/>
            <person name="Kohler A."/>
            <person name="Grigoriev I.V."/>
            <person name="Martin F.M."/>
            <person name="Hacquard S."/>
        </authorList>
    </citation>
    <scope>NUCLEOTIDE SEQUENCE</scope>
    <source>
        <strain evidence="5">MPI-CAGE-CH-0230</strain>
    </source>
</reference>
<dbReference type="PANTHER" id="PTHR47424:SF15">
    <property type="entry name" value="ZN(II)2CYS6 TRANSCRIPTION FACTOR (EUROFUNG)"/>
    <property type="match status" value="1"/>
</dbReference>
<sequence>MSDTTLKMLTDGAMCSVSHGFDCTYHQRDAALARQSQRASLPRELPQHEGRPSPIATAPSIRTLDSGNISIAARPLRAASTEAKASLEDDIQPKDTSNGLSDTNRHTKGTEYYGPAGTFYFLSLLRGKASARSRQDSIGPGQDDASPRGDDGASVVNLLHSYDYCAASDAEARSGPPRLLPATASARSNAGGSSSAAVTKSSTVEVGLQKECVRLYFQSLHCIHPFLDQSTFLQRCHEEVWDIQQGETRRRRHGFLALFYVVLALGAMPAGDASSLGWTQNVEFLNQVDARGAHQASSYVPIRIARLYFDKAQSCLGNVFEISSIEIAEALFLMAGDAPTTQVLNAMVGLADILLHISHELVDYAGEPCGIEKSAKALEYDRQISVWTGNLPQRLSLTGVSLLESELITKQKIVLKLRLFSVRLLLHRPFLISAATEANHEKYAVHIRACVDVSKDTIELLYDTYASRPWFRSWWYNSTYTLDASMVLLYVVLSNMQPEPAEMLLASVEKSIEIFRAMDRVAVTRKCAEITSEVLSIARDIARGNREQALQQFHHAEQHQALGPDHAGAMNGTLGLQHHGGPAPELMFPPNLTQEDMNASLLETNLISNFLDPDGLFFY</sequence>
<feature type="region of interest" description="Disordered" evidence="4">
    <location>
        <begin position="34"/>
        <end position="62"/>
    </location>
</feature>
<keyword evidence="3" id="KW-0539">Nucleus</keyword>
<feature type="region of interest" description="Disordered" evidence="4">
    <location>
        <begin position="172"/>
        <end position="196"/>
    </location>
</feature>
<dbReference type="InterPro" id="IPR051127">
    <property type="entry name" value="Fungal_SecMet_Regulators"/>
</dbReference>
<comment type="caution">
    <text evidence="5">The sequence shown here is derived from an EMBL/GenBank/DDBJ whole genome shotgun (WGS) entry which is preliminary data.</text>
</comment>
<dbReference type="OrthoDB" id="2571985at2759"/>
<evidence type="ECO:0008006" key="7">
    <source>
        <dbReference type="Google" id="ProtNLM"/>
    </source>
</evidence>
<keyword evidence="1" id="KW-0805">Transcription regulation</keyword>
<feature type="region of interest" description="Disordered" evidence="4">
    <location>
        <begin position="132"/>
        <end position="152"/>
    </location>
</feature>
<evidence type="ECO:0000256" key="2">
    <source>
        <dbReference type="ARBA" id="ARBA00023163"/>
    </source>
</evidence>
<keyword evidence="6" id="KW-1185">Reference proteome</keyword>
<gene>
    <name evidence="5" type="ORF">B0I36DRAFT_365771</name>
</gene>
<accession>A0A9P9BK18</accession>
<dbReference type="GO" id="GO:0000435">
    <property type="term" value="P:positive regulation of transcription from RNA polymerase II promoter by galactose"/>
    <property type="evidence" value="ECO:0007669"/>
    <property type="project" value="TreeGrafter"/>
</dbReference>
<evidence type="ECO:0000313" key="5">
    <source>
        <dbReference type="EMBL" id="KAH7026169.1"/>
    </source>
</evidence>
<dbReference type="GO" id="GO:0000978">
    <property type="term" value="F:RNA polymerase II cis-regulatory region sequence-specific DNA binding"/>
    <property type="evidence" value="ECO:0007669"/>
    <property type="project" value="TreeGrafter"/>
</dbReference>
<protein>
    <recommendedName>
        <fullName evidence="7">Transcription factor domain-containing protein</fullName>
    </recommendedName>
</protein>
<keyword evidence="2" id="KW-0804">Transcription</keyword>
<feature type="compositionally biased region" description="Low complexity" evidence="4">
    <location>
        <begin position="184"/>
        <end position="196"/>
    </location>
</feature>
<evidence type="ECO:0000256" key="4">
    <source>
        <dbReference type="SAM" id="MobiDB-lite"/>
    </source>
</evidence>
<dbReference type="GeneID" id="70188741"/>